<dbReference type="AlphaFoldDB" id="A0AAU7Q5U6"/>
<accession>A0AAU7Q5U6</accession>
<feature type="compositionally biased region" description="Polar residues" evidence="1">
    <location>
        <begin position="188"/>
        <end position="205"/>
    </location>
</feature>
<feature type="region of interest" description="Disordered" evidence="1">
    <location>
        <begin position="177"/>
        <end position="222"/>
    </location>
</feature>
<evidence type="ECO:0000256" key="1">
    <source>
        <dbReference type="SAM" id="MobiDB-lite"/>
    </source>
</evidence>
<sequence>MNNSIENVNLLRQQENNEPISAVYHSPLQEIVHASNTVAHGPGSPQREETHLLLSINRARQSMQEDKTRKMQRHLAQEAITVRQKRPSGQSNGKAFVDIETAVKLGVHSQWDDKAPALPSGLSLAPIEPCGGGLPSKVIPAPTARQRPPAAVDEAAPAADVDADNASEENAASLVHISKAKPIPAPRMSQQPSPLTRTSSLSQTDIPHKMTRNPEQPAEKVRQRSVLIPRTRSWHLPPSKCVTLNLESMKNSYLSLLSTRGLRASDFNNLRIDYNEDWELIFRSRLNALNQVINIMAKAEKAGRKELVAESLIFIREDANKLTAFFNDISNDTEILRALFIQSPSANNSNLSPPASPDIRKDV</sequence>
<dbReference type="Gene3D" id="6.10.290.10">
    <property type="match status" value="1"/>
</dbReference>
<reference evidence="2" key="1">
    <citation type="submission" date="2024-06" db="EMBL/GenBank/DDBJ databases">
        <authorList>
            <person name="Coelho C."/>
            <person name="Bento M."/>
            <person name="Garcia E."/>
            <person name="Camelo A."/>
            <person name="Brandao I."/>
            <person name="Espirito Santo C."/>
            <person name="Trovao J."/>
            <person name="Verissimo A."/>
            <person name="Costa J."/>
            <person name="Tiago I."/>
        </authorList>
    </citation>
    <scope>NUCLEOTIDE SEQUENCE</scope>
    <source>
        <strain evidence="2">KWT182</strain>
    </source>
</reference>
<gene>
    <name evidence="2" type="ORF">ABK905_17650</name>
</gene>
<evidence type="ECO:0000313" key="2">
    <source>
        <dbReference type="EMBL" id="XBS68512.1"/>
    </source>
</evidence>
<protein>
    <submittedName>
        <fullName evidence="2">Uncharacterized protein</fullName>
    </submittedName>
</protein>
<proteinExistence type="predicted"/>
<name>A0AAU7Q5U6_9GAMM</name>
<dbReference type="EMBL" id="CP157947">
    <property type="protein sequence ID" value="XBS68512.1"/>
    <property type="molecule type" value="Genomic_DNA"/>
</dbReference>
<organism evidence="2">
    <name type="scientific">Acerihabitans sp. KWT182</name>
    <dbReference type="NCBI Taxonomy" id="3157919"/>
    <lineage>
        <taxon>Bacteria</taxon>
        <taxon>Pseudomonadati</taxon>
        <taxon>Pseudomonadota</taxon>
        <taxon>Gammaproteobacteria</taxon>
        <taxon>Enterobacterales</taxon>
        <taxon>Pectobacteriaceae</taxon>
        <taxon>Acerihabitans</taxon>
    </lineage>
</organism>